<dbReference type="EMBL" id="JAFKCZ010000036">
    <property type="protein sequence ID" value="MBN7799208.1"/>
    <property type="molecule type" value="Genomic_DNA"/>
</dbReference>
<keyword evidence="1" id="KW-0175">Coiled coil</keyword>
<comment type="caution">
    <text evidence="4">The sequence shown here is derived from an EMBL/GenBank/DDBJ whole genome shotgun (WGS) entry which is preliminary data.</text>
</comment>
<evidence type="ECO:0000256" key="1">
    <source>
        <dbReference type="SAM" id="Coils"/>
    </source>
</evidence>
<dbReference type="GO" id="GO:0004803">
    <property type="term" value="F:transposase activity"/>
    <property type="evidence" value="ECO:0007669"/>
    <property type="project" value="InterPro"/>
</dbReference>
<evidence type="ECO:0000313" key="4">
    <source>
        <dbReference type="EMBL" id="MBN7799208.1"/>
    </source>
</evidence>
<dbReference type="PANTHER" id="PTHR33055">
    <property type="entry name" value="TRANSPOSASE FOR INSERTION SEQUENCE ELEMENT IS1111A"/>
    <property type="match status" value="1"/>
</dbReference>
<dbReference type="PANTHER" id="PTHR33055:SF3">
    <property type="entry name" value="PUTATIVE TRANSPOSASE FOR IS117-RELATED"/>
    <property type="match status" value="1"/>
</dbReference>
<dbReference type="AlphaFoldDB" id="A0A939DJ41"/>
<protein>
    <submittedName>
        <fullName evidence="4">IS110 family transposase</fullName>
    </submittedName>
</protein>
<evidence type="ECO:0000259" key="3">
    <source>
        <dbReference type="Pfam" id="PF02371"/>
    </source>
</evidence>
<proteinExistence type="predicted"/>
<dbReference type="InterPro" id="IPR002525">
    <property type="entry name" value="Transp_IS110-like_N"/>
</dbReference>
<dbReference type="Pfam" id="PF02371">
    <property type="entry name" value="Transposase_20"/>
    <property type="match status" value="1"/>
</dbReference>
<dbReference type="GO" id="GO:0003677">
    <property type="term" value="F:DNA binding"/>
    <property type="evidence" value="ECO:0007669"/>
    <property type="project" value="InterPro"/>
</dbReference>
<feature type="domain" description="Transposase IS116/IS110/IS902 C-terminal" evidence="3">
    <location>
        <begin position="202"/>
        <end position="287"/>
    </location>
</feature>
<dbReference type="Proteomes" id="UP000664303">
    <property type="component" value="Unassembled WGS sequence"/>
</dbReference>
<dbReference type="GO" id="GO:0006313">
    <property type="term" value="P:DNA transposition"/>
    <property type="evidence" value="ECO:0007669"/>
    <property type="project" value="InterPro"/>
</dbReference>
<dbReference type="Pfam" id="PF01548">
    <property type="entry name" value="DEDD_Tnp_IS110"/>
    <property type="match status" value="1"/>
</dbReference>
<feature type="coiled-coil region" evidence="1">
    <location>
        <begin position="129"/>
        <end position="193"/>
    </location>
</feature>
<evidence type="ECO:0000259" key="2">
    <source>
        <dbReference type="Pfam" id="PF01548"/>
    </source>
</evidence>
<evidence type="ECO:0000313" key="5">
    <source>
        <dbReference type="Proteomes" id="UP000664303"/>
    </source>
</evidence>
<organism evidence="4 5">
    <name type="scientific">Parahaliea mediterranea</name>
    <dbReference type="NCBI Taxonomy" id="651086"/>
    <lineage>
        <taxon>Bacteria</taxon>
        <taxon>Pseudomonadati</taxon>
        <taxon>Pseudomonadota</taxon>
        <taxon>Gammaproteobacteria</taxon>
        <taxon>Cellvibrionales</taxon>
        <taxon>Halieaceae</taxon>
        <taxon>Parahaliea</taxon>
    </lineage>
</organism>
<keyword evidence="5" id="KW-1185">Reference proteome</keyword>
<reference evidence="4" key="1">
    <citation type="submission" date="2021-02" db="EMBL/GenBank/DDBJ databases">
        <title>PHA producing bacteria isolated from coastal sediment in Guangdong, Shenzhen.</title>
        <authorList>
            <person name="Zheng W."/>
            <person name="Yu S."/>
            <person name="Huang Y."/>
        </authorList>
    </citation>
    <scope>NUCLEOTIDE SEQUENCE</scope>
    <source>
        <strain evidence="4">TN14-10</strain>
    </source>
</reference>
<dbReference type="InterPro" id="IPR003346">
    <property type="entry name" value="Transposase_20"/>
</dbReference>
<sequence length="326" mass="36739">MTIIGIDVSKSKLDCLWIRDLSKLKVKSKVQPNTPKGHRALLDWAIQLTGEPVAGLHFVMEATGVYHEALAYALYDAGAQVSVVNPTRIRDFAKSLGAHSKNDRKDSVVIARYGMTQSPILWEPEPKEVRELKALLARYEAVKQDIEREWNRLEKAQVSQSSAQVRTSIEHVREQLDRERKRLESLIDDHIDNHPGLKQDRALLESIPGVGPTVSQQMVAVLRSRRFEKASQCAAFLGLIPIERESGTSVKKPPRLSKFGDGRIRAKLYMAAMVATRHNTVIQAQYRRLVRRGKSRMAAIGAAMRKLVHLCYGVLKHQTPYQPQAV</sequence>
<dbReference type="RefSeq" id="WP_206562652.1">
    <property type="nucleotide sequence ID" value="NZ_JAFKCZ010000036.1"/>
</dbReference>
<dbReference type="NCBIfam" id="NF033542">
    <property type="entry name" value="transpos_IS110"/>
    <property type="match status" value="1"/>
</dbReference>
<gene>
    <name evidence="4" type="ORF">JYP50_21610</name>
</gene>
<feature type="domain" description="Transposase IS110-like N-terminal" evidence="2">
    <location>
        <begin position="4"/>
        <end position="155"/>
    </location>
</feature>
<accession>A0A939DJ41</accession>
<name>A0A939DJ41_9GAMM</name>
<dbReference type="InterPro" id="IPR047650">
    <property type="entry name" value="Transpos_IS110"/>
</dbReference>